<dbReference type="NCBIfam" id="TIGR01549">
    <property type="entry name" value="HAD-SF-IA-v1"/>
    <property type="match status" value="1"/>
</dbReference>
<keyword evidence="3 5" id="KW-0378">Hydrolase</keyword>
<evidence type="ECO:0000256" key="1">
    <source>
        <dbReference type="ARBA" id="ARBA00001946"/>
    </source>
</evidence>
<comment type="caution">
    <text evidence="5">The sequence shown here is derived from an EMBL/GenBank/DDBJ whole genome shotgun (WGS) entry which is preliminary data.</text>
</comment>
<evidence type="ECO:0000313" key="5">
    <source>
        <dbReference type="EMBL" id="HJA91505.1"/>
    </source>
</evidence>
<dbReference type="GO" id="GO:0046872">
    <property type="term" value="F:metal ion binding"/>
    <property type="evidence" value="ECO:0007669"/>
    <property type="project" value="UniProtKB-KW"/>
</dbReference>
<name>A0A9D2I251_9FIRM</name>
<keyword evidence="2" id="KW-0479">Metal-binding</keyword>
<organism evidence="5 6">
    <name type="scientific">Candidatus Eisenbergiella merdipullorum</name>
    <dbReference type="NCBI Taxonomy" id="2838553"/>
    <lineage>
        <taxon>Bacteria</taxon>
        <taxon>Bacillati</taxon>
        <taxon>Bacillota</taxon>
        <taxon>Clostridia</taxon>
        <taxon>Lachnospirales</taxon>
        <taxon>Lachnospiraceae</taxon>
        <taxon>Eisenbergiella</taxon>
    </lineage>
</organism>
<dbReference type="NCBIfam" id="TIGR01509">
    <property type="entry name" value="HAD-SF-IA-v3"/>
    <property type="match status" value="1"/>
</dbReference>
<reference evidence="5" key="2">
    <citation type="submission" date="2021-04" db="EMBL/GenBank/DDBJ databases">
        <authorList>
            <person name="Gilroy R."/>
        </authorList>
    </citation>
    <scope>NUCLEOTIDE SEQUENCE</scope>
    <source>
        <strain evidence="5">CHK179-7159</strain>
    </source>
</reference>
<dbReference type="SFLD" id="SFLDG01129">
    <property type="entry name" value="C1.5:_HAD__Beta-PGM__Phosphata"/>
    <property type="match status" value="1"/>
</dbReference>
<dbReference type="PANTHER" id="PTHR46470">
    <property type="entry name" value="N-ACYLNEURAMINATE-9-PHOSPHATASE"/>
    <property type="match status" value="1"/>
</dbReference>
<evidence type="ECO:0000256" key="3">
    <source>
        <dbReference type="ARBA" id="ARBA00022801"/>
    </source>
</evidence>
<dbReference type="GO" id="GO:0016791">
    <property type="term" value="F:phosphatase activity"/>
    <property type="evidence" value="ECO:0007669"/>
    <property type="project" value="TreeGrafter"/>
</dbReference>
<dbReference type="SFLD" id="SFLDS00003">
    <property type="entry name" value="Haloacid_Dehalogenase"/>
    <property type="match status" value="1"/>
</dbReference>
<dbReference type="PANTHER" id="PTHR46470:SF2">
    <property type="entry name" value="GLYCERALDEHYDE 3-PHOSPHATE PHOSPHATASE"/>
    <property type="match status" value="1"/>
</dbReference>
<dbReference type="InterPro" id="IPR023198">
    <property type="entry name" value="PGP-like_dom2"/>
</dbReference>
<dbReference type="EMBL" id="DWYY01000001">
    <property type="protein sequence ID" value="HJA91505.1"/>
    <property type="molecule type" value="Genomic_DNA"/>
</dbReference>
<sequence length="210" mass="24104">MKRQKLFGNLDWLFFDLGSTLVDESKAYEHRIREIADISHRSYGELLEYARAFYRQNIKGDLAAARIAGIPLPAWHKEEEVLYPNTAACLRELSSRYHIGIIANQSPGTDRRLKAYGLMPYIELVIASAEEGLSKPDPEIFRIAQARSHCRPENAVMIGDRIDNDIVPAKLLGMKTIWIRQGPWREWNICQNREHPDCIVNSLTELCNIL</sequence>
<protein>
    <submittedName>
        <fullName evidence="5">HAD family hydrolase</fullName>
    </submittedName>
</protein>
<reference evidence="5" key="1">
    <citation type="journal article" date="2021" name="PeerJ">
        <title>Extensive microbial diversity within the chicken gut microbiome revealed by metagenomics and culture.</title>
        <authorList>
            <person name="Gilroy R."/>
            <person name="Ravi A."/>
            <person name="Getino M."/>
            <person name="Pursley I."/>
            <person name="Horton D.L."/>
            <person name="Alikhan N.F."/>
            <person name="Baker D."/>
            <person name="Gharbi K."/>
            <person name="Hall N."/>
            <person name="Watson M."/>
            <person name="Adriaenssens E.M."/>
            <person name="Foster-Nyarko E."/>
            <person name="Jarju S."/>
            <person name="Secka A."/>
            <person name="Antonio M."/>
            <person name="Oren A."/>
            <person name="Chaudhuri R.R."/>
            <person name="La Ragione R."/>
            <person name="Hildebrand F."/>
            <person name="Pallen M.J."/>
        </authorList>
    </citation>
    <scope>NUCLEOTIDE SEQUENCE</scope>
    <source>
        <strain evidence="5">CHK179-7159</strain>
    </source>
</reference>
<evidence type="ECO:0000313" key="6">
    <source>
        <dbReference type="Proteomes" id="UP000886858"/>
    </source>
</evidence>
<dbReference type="Proteomes" id="UP000886858">
    <property type="component" value="Unassembled WGS sequence"/>
</dbReference>
<gene>
    <name evidence="5" type="ORF">H9717_00010</name>
</gene>
<dbReference type="Gene3D" id="1.10.150.240">
    <property type="entry name" value="Putative phosphatase, domain 2"/>
    <property type="match status" value="1"/>
</dbReference>
<dbReference type="SUPFAM" id="SSF56784">
    <property type="entry name" value="HAD-like"/>
    <property type="match status" value="1"/>
</dbReference>
<dbReference type="InterPro" id="IPR051400">
    <property type="entry name" value="HAD-like_hydrolase"/>
</dbReference>
<dbReference type="InterPro" id="IPR023214">
    <property type="entry name" value="HAD_sf"/>
</dbReference>
<dbReference type="AlphaFoldDB" id="A0A9D2I251"/>
<keyword evidence="4" id="KW-0460">Magnesium</keyword>
<accession>A0A9D2I251</accession>
<dbReference type="GO" id="GO:0044281">
    <property type="term" value="P:small molecule metabolic process"/>
    <property type="evidence" value="ECO:0007669"/>
    <property type="project" value="UniProtKB-ARBA"/>
</dbReference>
<dbReference type="InterPro" id="IPR006439">
    <property type="entry name" value="HAD-SF_hydro_IA"/>
</dbReference>
<comment type="cofactor">
    <cofactor evidence="1">
        <name>Mg(2+)</name>
        <dbReference type="ChEBI" id="CHEBI:18420"/>
    </cofactor>
</comment>
<dbReference type="InterPro" id="IPR036412">
    <property type="entry name" value="HAD-like_sf"/>
</dbReference>
<dbReference type="Pfam" id="PF13242">
    <property type="entry name" value="Hydrolase_like"/>
    <property type="match status" value="1"/>
</dbReference>
<evidence type="ECO:0000256" key="2">
    <source>
        <dbReference type="ARBA" id="ARBA00022723"/>
    </source>
</evidence>
<dbReference type="Gene3D" id="3.40.50.1000">
    <property type="entry name" value="HAD superfamily/HAD-like"/>
    <property type="match status" value="1"/>
</dbReference>
<evidence type="ECO:0000256" key="4">
    <source>
        <dbReference type="ARBA" id="ARBA00022842"/>
    </source>
</evidence>
<proteinExistence type="predicted"/>